<evidence type="ECO:0000313" key="2">
    <source>
        <dbReference type="Proteomes" id="UP000789901"/>
    </source>
</evidence>
<comment type="caution">
    <text evidence="1">The sequence shown here is derived from an EMBL/GenBank/DDBJ whole genome shotgun (WGS) entry which is preliminary data.</text>
</comment>
<proteinExistence type="predicted"/>
<gene>
    <name evidence="1" type="ORF">GMARGA_LOCUS31931</name>
</gene>
<accession>A0ABN7WK70</accession>
<evidence type="ECO:0000313" key="1">
    <source>
        <dbReference type="EMBL" id="CAG8834199.1"/>
    </source>
</evidence>
<name>A0ABN7WK70_GIGMA</name>
<sequence length="126" mass="14172">YQHGTSPNQGQPTSQQLSQGIPSTITTAGTMSTPVNDDFNKMLEFESSHICWLWLISAKVKYNLTLRSSTKYCSITPSVGLEFAVTLFISVGELVFKDIMVLVSLVNNVDRFEDIFENISKSMWNR</sequence>
<organism evidence="1 2">
    <name type="scientific">Gigaspora margarita</name>
    <dbReference type="NCBI Taxonomy" id="4874"/>
    <lineage>
        <taxon>Eukaryota</taxon>
        <taxon>Fungi</taxon>
        <taxon>Fungi incertae sedis</taxon>
        <taxon>Mucoromycota</taxon>
        <taxon>Glomeromycotina</taxon>
        <taxon>Glomeromycetes</taxon>
        <taxon>Diversisporales</taxon>
        <taxon>Gigasporaceae</taxon>
        <taxon>Gigaspora</taxon>
    </lineage>
</organism>
<dbReference type="Proteomes" id="UP000789901">
    <property type="component" value="Unassembled WGS sequence"/>
</dbReference>
<feature type="non-terminal residue" evidence="1">
    <location>
        <position position="1"/>
    </location>
</feature>
<reference evidence="1 2" key="1">
    <citation type="submission" date="2021-06" db="EMBL/GenBank/DDBJ databases">
        <authorList>
            <person name="Kallberg Y."/>
            <person name="Tangrot J."/>
            <person name="Rosling A."/>
        </authorList>
    </citation>
    <scope>NUCLEOTIDE SEQUENCE [LARGE SCALE GENOMIC DNA]</scope>
    <source>
        <strain evidence="1 2">120-4 pot B 10/14</strain>
    </source>
</reference>
<protein>
    <submittedName>
        <fullName evidence="1">1634_t:CDS:1</fullName>
    </submittedName>
</protein>
<dbReference type="EMBL" id="CAJVQB010048851">
    <property type="protein sequence ID" value="CAG8834199.1"/>
    <property type="molecule type" value="Genomic_DNA"/>
</dbReference>
<keyword evidence="2" id="KW-1185">Reference proteome</keyword>